<comment type="caution">
    <text evidence="1">The sequence shown here is derived from an EMBL/GenBank/DDBJ whole genome shotgun (WGS) entry which is preliminary data.</text>
</comment>
<reference evidence="1 2" key="1">
    <citation type="journal article" date="2023" name="G3 (Bethesda)">
        <title>A chromosome-level genome assembly of Zasmidium syzygii isolated from banana leaves.</title>
        <authorList>
            <person name="van Westerhoven A.C."/>
            <person name="Mehrabi R."/>
            <person name="Talebi R."/>
            <person name="Steentjes M.B.F."/>
            <person name="Corcolon B."/>
            <person name="Chong P.A."/>
            <person name="Kema G.H.J."/>
            <person name="Seidl M.F."/>
        </authorList>
    </citation>
    <scope>NUCLEOTIDE SEQUENCE [LARGE SCALE GENOMIC DNA]</scope>
    <source>
        <strain evidence="1 2">P124</strain>
    </source>
</reference>
<name>A0ABR0F0G0_ZASCE</name>
<organism evidence="1 2">
    <name type="scientific">Zasmidium cellare</name>
    <name type="common">Wine cellar mold</name>
    <name type="synonym">Racodium cellare</name>
    <dbReference type="NCBI Taxonomy" id="395010"/>
    <lineage>
        <taxon>Eukaryota</taxon>
        <taxon>Fungi</taxon>
        <taxon>Dikarya</taxon>
        <taxon>Ascomycota</taxon>
        <taxon>Pezizomycotina</taxon>
        <taxon>Dothideomycetes</taxon>
        <taxon>Dothideomycetidae</taxon>
        <taxon>Mycosphaerellales</taxon>
        <taxon>Mycosphaerellaceae</taxon>
        <taxon>Zasmidium</taxon>
    </lineage>
</organism>
<evidence type="ECO:0000313" key="2">
    <source>
        <dbReference type="Proteomes" id="UP001305779"/>
    </source>
</evidence>
<gene>
    <name evidence="1" type="ORF">PRZ48_001137</name>
</gene>
<proteinExistence type="predicted"/>
<evidence type="ECO:0000313" key="1">
    <source>
        <dbReference type="EMBL" id="KAK4507402.1"/>
    </source>
</evidence>
<keyword evidence="2" id="KW-1185">Reference proteome</keyword>
<sequence>MVAVTMRAFIEATVLALIGISSAIPLTTNLNRRSVGLNAQSCKAKSIGPFVHYKITVGTPYDPKLCEATSEKLYSNVAQQLFSSYTCNKVEDGFTEVKFNYLFNKSAKINEAMEHAFPEVNGFNCPDY</sequence>
<accession>A0ABR0F0G0</accession>
<dbReference type="Proteomes" id="UP001305779">
    <property type="component" value="Unassembled WGS sequence"/>
</dbReference>
<protein>
    <submittedName>
        <fullName evidence="1">Uncharacterized protein</fullName>
    </submittedName>
</protein>
<dbReference type="EMBL" id="JAXOVC010000001">
    <property type="protein sequence ID" value="KAK4507402.1"/>
    <property type="molecule type" value="Genomic_DNA"/>
</dbReference>